<keyword evidence="9" id="KW-1185">Reference proteome</keyword>
<evidence type="ECO:0000313" key="8">
    <source>
        <dbReference type="EMBL" id="MEC5387470.1"/>
    </source>
</evidence>
<dbReference type="SUPFAM" id="SSF56935">
    <property type="entry name" value="Porins"/>
    <property type="match status" value="1"/>
</dbReference>
<evidence type="ECO:0000256" key="3">
    <source>
        <dbReference type="ARBA" id="ARBA00022452"/>
    </source>
</evidence>
<evidence type="ECO:0000256" key="5">
    <source>
        <dbReference type="ARBA" id="ARBA00022729"/>
    </source>
</evidence>
<keyword evidence="5" id="KW-0732">Signal</keyword>
<evidence type="ECO:0000256" key="7">
    <source>
        <dbReference type="ARBA" id="ARBA00023237"/>
    </source>
</evidence>
<name>A0ABU6K872_9RHOO</name>
<sequence length="425" mass="45104">MAQEMKPKMIVQSVVTAIAILGTGSVAASGFQLLEQNASGLGNAYAGSAAVAENASTIYYNPAGMTKLKKGGLSLGANLIQPSYKFKNEGSSNAPAATGTDGGDAGGPAILPNTYAAAAVTQDLYLGIGIGAPFGLKTEYSPDFAGRFQSSSFDIETLNVNPSLAYRITDKLSFGVGANWQKMTAEYKRNAAVINSLTQNTMITLAADSEAWGWNAGALFDVSSTMTMGLSYRSKIKHKLTGTLTSTSQLVSPDISADASITLPDTWVYSIKQQLGDSWEVLGDISRTGWSSINTVPIFRTSGAAAGSTAQTLDAHFRNTWRVALGGTQKVSDTWKMKYGMAWDQSPVRSAEERLVSLPDNDRLWFTVGTQLQVDKVSTVDLGAAYIYIRDANIDNNQSSAGRGRVTGSYTGNVFILGAQYSLAF</sequence>
<evidence type="ECO:0000256" key="6">
    <source>
        <dbReference type="ARBA" id="ARBA00023136"/>
    </source>
</evidence>
<protein>
    <submittedName>
        <fullName evidence="8">Outer membrane protein transport protein</fullName>
    </submittedName>
</protein>
<keyword evidence="7" id="KW-0998">Cell outer membrane</keyword>
<comment type="subcellular location">
    <subcellularLocation>
        <location evidence="1">Cell outer membrane</location>
        <topology evidence="1">Multi-pass membrane protein</topology>
    </subcellularLocation>
</comment>
<keyword evidence="3" id="KW-1134">Transmembrane beta strand</keyword>
<dbReference type="Pfam" id="PF03349">
    <property type="entry name" value="Toluene_X"/>
    <property type="match status" value="1"/>
</dbReference>
<evidence type="ECO:0000256" key="1">
    <source>
        <dbReference type="ARBA" id="ARBA00004571"/>
    </source>
</evidence>
<dbReference type="RefSeq" id="WP_327600439.1">
    <property type="nucleotide sequence ID" value="NZ_JAYXHS010000003.1"/>
</dbReference>
<dbReference type="EMBL" id="JAYXHS010000003">
    <property type="protein sequence ID" value="MEC5387470.1"/>
    <property type="molecule type" value="Genomic_DNA"/>
</dbReference>
<dbReference type="PANTHER" id="PTHR35093:SF8">
    <property type="entry name" value="OUTER MEMBRANE PROTEIN NMB0088-RELATED"/>
    <property type="match status" value="1"/>
</dbReference>
<comment type="similarity">
    <text evidence="2">Belongs to the OmpP1/FadL family.</text>
</comment>
<dbReference type="PANTHER" id="PTHR35093">
    <property type="entry name" value="OUTER MEMBRANE PROTEIN NMB0088-RELATED"/>
    <property type="match status" value="1"/>
</dbReference>
<dbReference type="InterPro" id="IPR005017">
    <property type="entry name" value="OMPP1/FadL/TodX"/>
</dbReference>
<keyword evidence="4" id="KW-0812">Transmembrane</keyword>
<evidence type="ECO:0000256" key="2">
    <source>
        <dbReference type="ARBA" id="ARBA00008163"/>
    </source>
</evidence>
<dbReference type="Proteomes" id="UP001331561">
    <property type="component" value="Unassembled WGS sequence"/>
</dbReference>
<evidence type="ECO:0000256" key="4">
    <source>
        <dbReference type="ARBA" id="ARBA00022692"/>
    </source>
</evidence>
<gene>
    <name evidence="8" type="ORF">VVD49_17195</name>
</gene>
<organism evidence="8 9">
    <name type="scientific">Uliginosibacterium silvisoli</name>
    <dbReference type="NCBI Taxonomy" id="3114758"/>
    <lineage>
        <taxon>Bacteria</taxon>
        <taxon>Pseudomonadati</taxon>
        <taxon>Pseudomonadota</taxon>
        <taxon>Betaproteobacteria</taxon>
        <taxon>Rhodocyclales</taxon>
        <taxon>Zoogloeaceae</taxon>
        <taxon>Uliginosibacterium</taxon>
    </lineage>
</organism>
<keyword evidence="6" id="KW-0472">Membrane</keyword>
<proteinExistence type="inferred from homology"/>
<accession>A0ABU6K872</accession>
<comment type="caution">
    <text evidence="8">The sequence shown here is derived from an EMBL/GenBank/DDBJ whole genome shotgun (WGS) entry which is preliminary data.</text>
</comment>
<dbReference type="Gene3D" id="2.40.160.60">
    <property type="entry name" value="Outer membrane protein transport protein (OMPP1/FadL/TodX)"/>
    <property type="match status" value="1"/>
</dbReference>
<reference evidence="8 9" key="1">
    <citation type="submission" date="2024-01" db="EMBL/GenBank/DDBJ databases">
        <title>Uliginosibacterium soil sp. nov.</title>
        <authorList>
            <person name="Lv Y."/>
        </authorList>
    </citation>
    <scope>NUCLEOTIDE SEQUENCE [LARGE SCALE GENOMIC DNA]</scope>
    <source>
        <strain evidence="8 9">H3</strain>
    </source>
</reference>
<evidence type="ECO:0000313" key="9">
    <source>
        <dbReference type="Proteomes" id="UP001331561"/>
    </source>
</evidence>